<reference evidence="2 3" key="1">
    <citation type="submission" date="2019-03" db="EMBL/GenBank/DDBJ databases">
        <title>Flavobacterium AR-3-4 sp. nov. isolated from arctic soil.</title>
        <authorList>
            <person name="Chaudhary D.K."/>
        </authorList>
    </citation>
    <scope>NUCLEOTIDE SEQUENCE [LARGE SCALE GENOMIC DNA]</scope>
    <source>
        <strain evidence="2 3">AR-3-4</strain>
    </source>
</reference>
<evidence type="ECO:0000313" key="3">
    <source>
        <dbReference type="Proteomes" id="UP000295479"/>
    </source>
</evidence>
<dbReference type="PANTHER" id="PTHR22916">
    <property type="entry name" value="GLYCOSYLTRANSFERASE"/>
    <property type="match status" value="1"/>
</dbReference>
<comment type="caution">
    <text evidence="2">The sequence shown here is derived from an EMBL/GenBank/DDBJ whole genome shotgun (WGS) entry which is preliminary data.</text>
</comment>
<protein>
    <submittedName>
        <fullName evidence="2">Glycosyltransferase</fullName>
    </submittedName>
</protein>
<dbReference type="InterPro" id="IPR001173">
    <property type="entry name" value="Glyco_trans_2-like"/>
</dbReference>
<organism evidence="2 3">
    <name type="scientific">Flavobacterium cellulosilyticum</name>
    <dbReference type="NCBI Taxonomy" id="2541731"/>
    <lineage>
        <taxon>Bacteria</taxon>
        <taxon>Pseudomonadati</taxon>
        <taxon>Bacteroidota</taxon>
        <taxon>Flavobacteriia</taxon>
        <taxon>Flavobacteriales</taxon>
        <taxon>Flavobacteriaceae</taxon>
        <taxon>Flavobacterium</taxon>
    </lineage>
</organism>
<accession>A0A4R5CG14</accession>
<sequence>MQNNDLVTVICSCFNHAKFVTDSIQSVLNQSYKNIQIIIVDDCSTDDSVSVIENFIIQFPQILFIKNTSNLGLTKSFNNAVKLAKGDYLVDLAADDVLFPDCITIQLETFKNTTLKNLAIVYGNAEIISEKGDHFSYNFEVDSNLKTSKKRISGDLYAKIISLETTICSVSAMLKKSVFDELKGYDERLSFEDLDYWIRVSRFYTIEFIDAILVQKRKTPNSLHSSFSIPKNTNGFSTYLILRKAFTLNKNKTEHRILSKRVNNEIKFALKTHNHSLALRNIVLRIQIGLKSI</sequence>
<evidence type="ECO:0000259" key="1">
    <source>
        <dbReference type="Pfam" id="PF00535"/>
    </source>
</evidence>
<dbReference type="Pfam" id="PF00535">
    <property type="entry name" value="Glycos_transf_2"/>
    <property type="match status" value="1"/>
</dbReference>
<feature type="domain" description="Glycosyltransferase 2-like" evidence="1">
    <location>
        <begin position="8"/>
        <end position="181"/>
    </location>
</feature>
<dbReference type="RefSeq" id="WP_132006119.1">
    <property type="nucleotide sequence ID" value="NZ_SMFK01000007.1"/>
</dbReference>
<dbReference type="OrthoDB" id="396512at2"/>
<gene>
    <name evidence="2" type="ORF">E0F76_11910</name>
</gene>
<keyword evidence="3" id="KW-1185">Reference proteome</keyword>
<dbReference type="AlphaFoldDB" id="A0A4R5CG14"/>
<dbReference type="Proteomes" id="UP000295479">
    <property type="component" value="Unassembled WGS sequence"/>
</dbReference>
<dbReference type="Gene3D" id="3.90.550.10">
    <property type="entry name" value="Spore Coat Polysaccharide Biosynthesis Protein SpsA, Chain A"/>
    <property type="match status" value="1"/>
</dbReference>
<dbReference type="SUPFAM" id="SSF53448">
    <property type="entry name" value="Nucleotide-diphospho-sugar transferases"/>
    <property type="match status" value="1"/>
</dbReference>
<keyword evidence="2" id="KW-0808">Transferase</keyword>
<name>A0A4R5CG14_9FLAO</name>
<proteinExistence type="predicted"/>
<dbReference type="GO" id="GO:0016758">
    <property type="term" value="F:hexosyltransferase activity"/>
    <property type="evidence" value="ECO:0007669"/>
    <property type="project" value="UniProtKB-ARBA"/>
</dbReference>
<dbReference type="InterPro" id="IPR029044">
    <property type="entry name" value="Nucleotide-diphossugar_trans"/>
</dbReference>
<dbReference type="PANTHER" id="PTHR22916:SF3">
    <property type="entry name" value="UDP-GLCNAC:BETAGAL BETA-1,3-N-ACETYLGLUCOSAMINYLTRANSFERASE-LIKE PROTEIN 1"/>
    <property type="match status" value="1"/>
</dbReference>
<dbReference type="CDD" id="cd00761">
    <property type="entry name" value="Glyco_tranf_GTA_type"/>
    <property type="match status" value="1"/>
</dbReference>
<evidence type="ECO:0000313" key="2">
    <source>
        <dbReference type="EMBL" id="TDD96194.1"/>
    </source>
</evidence>
<dbReference type="EMBL" id="SMFK01000007">
    <property type="protein sequence ID" value="TDD96194.1"/>
    <property type="molecule type" value="Genomic_DNA"/>
</dbReference>